<dbReference type="InterPro" id="IPR016117">
    <property type="entry name" value="ArgJ-like_dom_sf"/>
</dbReference>
<proteinExistence type="inferred from homology"/>
<sequence>MYIYKFLSLLLIMNKNKYLKYKTKYKSLKSRLQDENMDGGAITKQAIITNDNVQLTPKVSHSERFIEFDFPEISISSVEYPQGPTGCTYIRFNTNNVSYYVDSRGGSVMTYASNLSRSNNRAIRGICFAGGSFLGLEAVSGCVIEELKNTDYVCMSKCIVTGASLRSGNMNFNNIYPDKNLGRFAVQNAIENKIYLGQVGAGCMAGDGKYGQGAAFHNYNGVKIFVFTAVNALGSIYNSKGELLRDRKSIPVNVNVLDPKADKNTTLTAVITDLSLNVIELEQLAIQCHTNMASIIRPFHTIGDGDVLFGITLGKVNRETITNFNIRDFYNVCSKITNEAILSCYD</sequence>
<dbReference type="EMBL" id="MN175499">
    <property type="protein sequence ID" value="QID06482.1"/>
    <property type="molecule type" value="Genomic_DNA"/>
</dbReference>
<dbReference type="Pfam" id="PF03576">
    <property type="entry name" value="Peptidase_S58"/>
    <property type="match status" value="1"/>
</dbReference>
<name>A0A6G6ACC5_9VIRU</name>
<dbReference type="SUPFAM" id="SSF56266">
    <property type="entry name" value="DmpA/ArgJ-like"/>
    <property type="match status" value="1"/>
</dbReference>
<comment type="similarity">
    <text evidence="1">Belongs to the peptidase S58 family.</text>
</comment>
<dbReference type="GO" id="GO:0004177">
    <property type="term" value="F:aminopeptidase activity"/>
    <property type="evidence" value="ECO:0007669"/>
    <property type="project" value="TreeGrafter"/>
</dbReference>
<dbReference type="InterPro" id="IPR005321">
    <property type="entry name" value="Peptidase_S58_DmpA"/>
</dbReference>
<protein>
    <submittedName>
        <fullName evidence="2">Endotype 6-aminohexanoat-oligomer hydrolase</fullName>
    </submittedName>
</protein>
<accession>A0A6G6ACC5</accession>
<dbReference type="Gene3D" id="3.60.70.12">
    <property type="entry name" value="L-amino peptidase D-ALA esterase/amidase"/>
    <property type="match status" value="1"/>
</dbReference>
<dbReference type="PANTHER" id="PTHR36512:SF3">
    <property type="entry name" value="BLR5678 PROTEIN"/>
    <property type="match status" value="1"/>
</dbReference>
<organism evidence="2">
    <name type="scientific">Borely moumouvirus</name>
    <dbReference type="NCBI Taxonomy" id="2712067"/>
    <lineage>
        <taxon>Viruses</taxon>
        <taxon>Varidnaviria</taxon>
        <taxon>Bamfordvirae</taxon>
        <taxon>Nucleocytoviricota</taxon>
        <taxon>Megaviricetes</taxon>
        <taxon>Imitervirales</taxon>
        <taxon>Mimiviridae</taxon>
        <taxon>Megamimivirinae</taxon>
        <taxon>Moumouvirus</taxon>
    </lineage>
</organism>
<dbReference type="PANTHER" id="PTHR36512">
    <property type="entry name" value="D-AMINOPEPTIDASE"/>
    <property type="match status" value="1"/>
</dbReference>
<evidence type="ECO:0000256" key="1">
    <source>
        <dbReference type="ARBA" id="ARBA00007068"/>
    </source>
</evidence>
<evidence type="ECO:0000313" key="2">
    <source>
        <dbReference type="EMBL" id="QID06482.1"/>
    </source>
</evidence>
<reference evidence="2" key="1">
    <citation type="submission" date="2019-07" db="EMBL/GenBank/DDBJ databases">
        <title>The discovery of a new lineage B mimivirus raises questions about particles surface fibrils.</title>
        <authorList>
            <person name="Silva L.K.S."/>
            <person name="Rodrigues R.A.L."/>
            <person name="Andrade A.C.S.P."/>
            <person name="Hikida H."/>
            <person name="Andreani J."/>
            <person name="Levasseur A."/>
            <person name="La Scola B."/>
            <person name="Abrahao J.S."/>
        </authorList>
    </citation>
    <scope>NUCLEOTIDE SEQUENCE</scope>
    <source>
        <strain evidence="2">B60</strain>
    </source>
</reference>
<keyword evidence="2" id="KW-0378">Hydrolase</keyword>